<evidence type="ECO:0000256" key="3">
    <source>
        <dbReference type="ARBA" id="ARBA00022679"/>
    </source>
</evidence>
<proteinExistence type="predicted"/>
<evidence type="ECO:0000256" key="4">
    <source>
        <dbReference type="ARBA" id="ARBA00022691"/>
    </source>
</evidence>
<keyword evidence="9" id="KW-1185">Reference proteome</keyword>
<evidence type="ECO:0000256" key="1">
    <source>
        <dbReference type="ARBA" id="ARBA00022555"/>
    </source>
</evidence>
<evidence type="ECO:0000256" key="2">
    <source>
        <dbReference type="ARBA" id="ARBA00022603"/>
    </source>
</evidence>
<dbReference type="RefSeq" id="WP_207862146.1">
    <property type="nucleotide sequence ID" value="NZ_JAFREP010000032.1"/>
</dbReference>
<dbReference type="InterPro" id="IPR029026">
    <property type="entry name" value="tRNA_m1G_MTases_N"/>
</dbReference>
<dbReference type="InterPro" id="IPR029028">
    <property type="entry name" value="Alpha/beta_knot_MTases"/>
</dbReference>
<keyword evidence="3" id="KW-0808">Transferase</keyword>
<dbReference type="Proteomes" id="UP000664417">
    <property type="component" value="Unassembled WGS sequence"/>
</dbReference>
<evidence type="ECO:0000259" key="7">
    <source>
        <dbReference type="Pfam" id="PF00588"/>
    </source>
</evidence>
<dbReference type="InterPro" id="IPR001537">
    <property type="entry name" value="SpoU_MeTrfase"/>
</dbReference>
<keyword evidence="4" id="KW-0949">S-adenosyl-L-methionine</keyword>
<organism evidence="8 9">
    <name type="scientific">Acanthopleuribacter pedis</name>
    <dbReference type="NCBI Taxonomy" id="442870"/>
    <lineage>
        <taxon>Bacteria</taxon>
        <taxon>Pseudomonadati</taxon>
        <taxon>Acidobacteriota</taxon>
        <taxon>Holophagae</taxon>
        <taxon>Acanthopleuribacterales</taxon>
        <taxon>Acanthopleuribacteraceae</taxon>
        <taxon>Acanthopleuribacter</taxon>
    </lineage>
</organism>
<feature type="domain" description="tRNA/rRNA methyltransferase SpoU type" evidence="7">
    <location>
        <begin position="20"/>
        <end position="172"/>
    </location>
</feature>
<dbReference type="Pfam" id="PF00588">
    <property type="entry name" value="SpoU_methylase"/>
    <property type="match status" value="1"/>
</dbReference>
<keyword evidence="5" id="KW-0819">tRNA processing</keyword>
<protein>
    <submittedName>
        <fullName evidence="8">RNA methyltransferase</fullName>
    </submittedName>
</protein>
<keyword evidence="6" id="KW-0694">RNA-binding</keyword>
<evidence type="ECO:0000256" key="6">
    <source>
        <dbReference type="ARBA" id="ARBA00022884"/>
    </source>
</evidence>
<dbReference type="PANTHER" id="PTHR43453">
    <property type="entry name" value="RRNA METHYLASE-LIKE"/>
    <property type="match status" value="1"/>
</dbReference>
<reference evidence="8" key="1">
    <citation type="submission" date="2021-03" db="EMBL/GenBank/DDBJ databases">
        <authorList>
            <person name="Wang G."/>
        </authorList>
    </citation>
    <scope>NUCLEOTIDE SEQUENCE</scope>
    <source>
        <strain evidence="8">KCTC 12899</strain>
    </source>
</reference>
<dbReference type="InterPro" id="IPR033671">
    <property type="entry name" value="TrmH"/>
</dbReference>
<dbReference type="GO" id="GO:0008173">
    <property type="term" value="F:RNA methyltransferase activity"/>
    <property type="evidence" value="ECO:0007669"/>
    <property type="project" value="InterPro"/>
</dbReference>
<sequence>MSHTRPIDLDTAVKNRTRALSVLIEDVYQAHNAASIIRTCDHHGIQDLHVVETRNRFNWPEPPLPADFVDTTEGAWRRVTIHRYQPADTTALTALMNGFKQEGYRIAATSLRPGYVELTECTMDEKLLLCFGTEEHGLSETLHAAADVAVRIPMFGMTQSLNVSVSVALCLHELRRKLEAGPLDWALDAAEQRQLKATWSGEA</sequence>
<dbReference type="GO" id="GO:0002938">
    <property type="term" value="P:tRNA guanine ribose methylation"/>
    <property type="evidence" value="ECO:0007669"/>
    <property type="project" value="TreeGrafter"/>
</dbReference>
<dbReference type="PANTHER" id="PTHR43453:SF1">
    <property type="entry name" value="TRNA_RRNA METHYLTRANSFERASE SPOU TYPE DOMAIN-CONTAINING PROTEIN"/>
    <property type="match status" value="1"/>
</dbReference>
<evidence type="ECO:0000313" key="8">
    <source>
        <dbReference type="EMBL" id="MBO1322173.1"/>
    </source>
</evidence>
<dbReference type="GO" id="GO:0000049">
    <property type="term" value="F:tRNA binding"/>
    <property type="evidence" value="ECO:0007669"/>
    <property type="project" value="UniProtKB-KW"/>
</dbReference>
<accession>A0A8J7U551</accession>
<dbReference type="SUPFAM" id="SSF75217">
    <property type="entry name" value="alpha/beta knot"/>
    <property type="match status" value="1"/>
</dbReference>
<comment type="caution">
    <text evidence="8">The sequence shown here is derived from an EMBL/GenBank/DDBJ whole genome shotgun (WGS) entry which is preliminary data.</text>
</comment>
<evidence type="ECO:0000313" key="9">
    <source>
        <dbReference type="Proteomes" id="UP000664417"/>
    </source>
</evidence>
<dbReference type="CDD" id="cd18092">
    <property type="entry name" value="SpoU-like_TrmH"/>
    <property type="match status" value="1"/>
</dbReference>
<dbReference type="Gene3D" id="3.40.1280.10">
    <property type="match status" value="1"/>
</dbReference>
<dbReference type="AlphaFoldDB" id="A0A8J7U551"/>
<keyword evidence="1" id="KW-0820">tRNA-binding</keyword>
<evidence type="ECO:0000256" key="5">
    <source>
        <dbReference type="ARBA" id="ARBA00022694"/>
    </source>
</evidence>
<name>A0A8J7U551_9BACT</name>
<keyword evidence="2 8" id="KW-0489">Methyltransferase</keyword>
<gene>
    <name evidence="8" type="ORF">J3U88_27110</name>
</gene>
<dbReference type="EMBL" id="JAFREP010000032">
    <property type="protein sequence ID" value="MBO1322173.1"/>
    <property type="molecule type" value="Genomic_DNA"/>
</dbReference>